<accession>A0A7Y9XZF9</accession>
<dbReference type="EMBL" id="JACBZF010000003">
    <property type="protein sequence ID" value="NYH95938.1"/>
    <property type="molecule type" value="Genomic_DNA"/>
</dbReference>
<name>A0A7Y9XZF9_9SPHN</name>
<dbReference type="NCBIfam" id="TIGR04267">
    <property type="entry name" value="mod_HExxH"/>
    <property type="match status" value="1"/>
</dbReference>
<evidence type="ECO:0000313" key="1">
    <source>
        <dbReference type="EMBL" id="NYH95938.1"/>
    </source>
</evidence>
<keyword evidence="2" id="KW-1185">Reference proteome</keyword>
<dbReference type="Proteomes" id="UP000522081">
    <property type="component" value="Unassembled WGS sequence"/>
</dbReference>
<organism evidence="1 2">
    <name type="scientific">Novosphingobium marinum</name>
    <dbReference type="NCBI Taxonomy" id="1514948"/>
    <lineage>
        <taxon>Bacteria</taxon>
        <taxon>Pseudomonadati</taxon>
        <taxon>Pseudomonadota</taxon>
        <taxon>Alphaproteobacteria</taxon>
        <taxon>Sphingomonadales</taxon>
        <taxon>Sphingomonadaceae</taxon>
        <taxon>Novosphingobium</taxon>
    </lineage>
</organism>
<reference evidence="1 2" key="1">
    <citation type="submission" date="2020-07" db="EMBL/GenBank/DDBJ databases">
        <title>Genomic Encyclopedia of Type Strains, Phase IV (KMG-IV): sequencing the most valuable type-strain genomes for metagenomic binning, comparative biology and taxonomic classification.</title>
        <authorList>
            <person name="Goeker M."/>
        </authorList>
    </citation>
    <scope>NUCLEOTIDE SEQUENCE [LARGE SCALE GENOMIC DNA]</scope>
    <source>
        <strain evidence="1 2">DSM 29043</strain>
    </source>
</reference>
<dbReference type="RefSeq" id="WP_179407755.1">
    <property type="nucleotide sequence ID" value="NZ_BMGF01000003.1"/>
</dbReference>
<dbReference type="AlphaFoldDB" id="A0A7Y9XZF9"/>
<dbReference type="InterPro" id="IPR026337">
    <property type="entry name" value="AKG_HExxH"/>
</dbReference>
<gene>
    <name evidence="1" type="ORF">FHS75_002267</name>
</gene>
<protein>
    <recommendedName>
        <fullName evidence="3">HEXXH motif domain-containing protein</fullName>
    </recommendedName>
</protein>
<evidence type="ECO:0000313" key="2">
    <source>
        <dbReference type="Proteomes" id="UP000522081"/>
    </source>
</evidence>
<sequence length="332" mass="35832">MNLFEPSAARAEELRRLMDGSLWSSVEATLDGPAFRSASGRSAPSVAGSHPLDYGAYFDLVLTPPDGAPDGSELEDARAHLSGRLAGKGPGAPASPAVSNLSDYCEQQADRLRRWWDIEAENAMGLSGVSPDYLAAAQSHIEKALGFLSAAAPEMHGEVIAIVREIVIAQPDGSQRMDFGGASSFALWGGFTINAATHSCWPDFYKTIVHETAHNLLFAIARDQPLVEDDVDDRHASPLREDARPMDGIFHAAFVSAREACALDALLVHDDSETLLTPYERPQVEDMLEESVLAFHDCATTLHAQARMSDLGVRVLQECSAWIDANFAVATE</sequence>
<proteinExistence type="predicted"/>
<evidence type="ECO:0008006" key="3">
    <source>
        <dbReference type="Google" id="ProtNLM"/>
    </source>
</evidence>
<comment type="caution">
    <text evidence="1">The sequence shown here is derived from an EMBL/GenBank/DDBJ whole genome shotgun (WGS) entry which is preliminary data.</text>
</comment>